<organism evidence="1 2">
    <name type="scientific">Rhizobium freirei PRF 81</name>
    <dbReference type="NCBI Taxonomy" id="363754"/>
    <lineage>
        <taxon>Bacteria</taxon>
        <taxon>Pseudomonadati</taxon>
        <taxon>Pseudomonadota</taxon>
        <taxon>Alphaproteobacteria</taxon>
        <taxon>Hyphomicrobiales</taxon>
        <taxon>Rhizobiaceae</taxon>
        <taxon>Rhizobium/Agrobacterium group</taxon>
        <taxon>Rhizobium</taxon>
    </lineage>
</organism>
<dbReference type="Proteomes" id="UP000012429">
    <property type="component" value="Unassembled WGS sequence"/>
</dbReference>
<dbReference type="AntiFam" id="ANF00095">
    <property type="entry name" value="Shadow ORF (opposite ABC transporters)"/>
</dbReference>
<comment type="caution">
    <text evidence="1">The sequence shown here is derived from an EMBL/GenBank/DDBJ whole genome shotgun (WGS) entry which is preliminary data.</text>
</comment>
<evidence type="ECO:0000313" key="1">
    <source>
        <dbReference type="EMBL" id="ENN87522.1"/>
    </source>
</evidence>
<dbReference type="EMBL" id="AQHN01000056">
    <property type="protein sequence ID" value="ENN87522.1"/>
    <property type="molecule type" value="Genomic_DNA"/>
</dbReference>
<accession>N6V947</accession>
<name>N6V947_9HYPH</name>
<evidence type="ECO:0000313" key="2">
    <source>
        <dbReference type="Proteomes" id="UP000012429"/>
    </source>
</evidence>
<proteinExistence type="predicted"/>
<protein>
    <submittedName>
        <fullName evidence="1">Uncharacterized protein</fullName>
    </submittedName>
</protein>
<dbReference type="AntiFam" id="ANF00142">
    <property type="entry name" value="Shadow ORF (opposite yadG)"/>
</dbReference>
<reference evidence="1 2" key="1">
    <citation type="journal article" date="2012" name="BMC Genomics">
        <title>Genomic basis of broad host range and environmental adaptability of Rhizobium tropici CIAT 899 and Rhizobium sp. PRF 81 which are used in inoculants for common bean (Phaseolus vulgaris L.).</title>
        <authorList>
            <person name="Ormeno-Orrillo E."/>
            <person name="Menna P."/>
            <person name="Almeida L.G."/>
            <person name="Ollero F.J."/>
            <person name="Nicolas M.F."/>
            <person name="Pains Rodrigues E."/>
            <person name="Shigueyoshi Nakatani A."/>
            <person name="Silva Batista J.S."/>
            <person name="Oliveira Chueire L.M."/>
            <person name="Souza R.C."/>
            <person name="Ribeiro Vasconcelos A.T."/>
            <person name="Megias M."/>
            <person name="Hungria M."/>
            <person name="Martinez-Romero E."/>
        </authorList>
    </citation>
    <scope>NUCLEOTIDE SEQUENCE [LARGE SCALE GENOMIC DNA]</scope>
    <source>
        <strain evidence="1 2">PRF 81</strain>
    </source>
</reference>
<keyword evidence="2" id="KW-1185">Reference proteome</keyword>
<dbReference type="AlphaFoldDB" id="N6V947"/>
<sequence>MLWPCALIAHGLGFGSDRQALGVKPMNMRLVRRQIDRVAGPGREIARTARRHRADPIDIDVQEGVGAEMLGNQHFPLPVTRTCRQQHMLRPDADGVAAEALGISALDEIHLRRADETGDEEIARAAIEFQRRTHLLDIAAVEHDDLVGHGHGLDLIVRHIDHRRLQLLMQLADFESHVDAQRRVQVRQGLVEQEGCRLAHDGAADGDALTLTAGKLARLALQIVREVQDARGIRDLLVDFRLRHIRHFERKSDVLAHAHMRIERVGLEHHGKAAVGRLQIGAVLSVDHDLPAGDVFEAGDQAQKRGLAAAGRADEHHELTIIDLEVDGRDDLGFAEDLGNLSENNATHACLPYLTAPKVRPRTSCFWLNQPRIRIGAIAMVDAAESLA</sequence>
<gene>
    <name evidence="1" type="ORF">RHSP_44117</name>
</gene>